<keyword evidence="2" id="KW-0808">Transferase</keyword>
<dbReference type="InterPro" id="IPR000182">
    <property type="entry name" value="GNAT_dom"/>
</dbReference>
<gene>
    <name evidence="2" type="ORF">DCO56_14845</name>
</gene>
<proteinExistence type="predicted"/>
<accession>A0A363NR31</accession>
<evidence type="ECO:0000259" key="1">
    <source>
        <dbReference type="PROSITE" id="PS51186"/>
    </source>
</evidence>
<dbReference type="AlphaFoldDB" id="A0A363NR31"/>
<dbReference type="RefSeq" id="WP_108634579.1">
    <property type="nucleotide sequence ID" value="NZ_DAMCKI010000031.1"/>
</dbReference>
<dbReference type="OrthoDB" id="9792929at2"/>
<dbReference type="CDD" id="cd04301">
    <property type="entry name" value="NAT_SF"/>
    <property type="match status" value="1"/>
</dbReference>
<dbReference type="Gene3D" id="3.40.630.30">
    <property type="match status" value="1"/>
</dbReference>
<name>A0A363NR31_9SPHI</name>
<dbReference type="SUPFAM" id="SSF55729">
    <property type="entry name" value="Acyl-CoA N-acyltransferases (Nat)"/>
    <property type="match status" value="1"/>
</dbReference>
<keyword evidence="3" id="KW-1185">Reference proteome</keyword>
<dbReference type="Pfam" id="PF00583">
    <property type="entry name" value="Acetyltransf_1"/>
    <property type="match status" value="1"/>
</dbReference>
<reference evidence="2 3" key="1">
    <citation type="submission" date="2018-04" db="EMBL/GenBank/DDBJ databases">
        <title>Sphingobacterium sp. M46 Genome.</title>
        <authorList>
            <person name="Cheng J."/>
            <person name="Li Y."/>
        </authorList>
    </citation>
    <scope>NUCLEOTIDE SEQUENCE [LARGE SCALE GENOMIC DNA]</scope>
    <source>
        <strain evidence="2 3">M46</strain>
    </source>
</reference>
<organism evidence="2 3">
    <name type="scientific">Sphingobacterium athyrii</name>
    <dbReference type="NCBI Taxonomy" id="2152717"/>
    <lineage>
        <taxon>Bacteria</taxon>
        <taxon>Pseudomonadati</taxon>
        <taxon>Bacteroidota</taxon>
        <taxon>Sphingobacteriia</taxon>
        <taxon>Sphingobacteriales</taxon>
        <taxon>Sphingobacteriaceae</taxon>
        <taxon>Sphingobacterium</taxon>
    </lineage>
</organism>
<dbReference type="PROSITE" id="PS51186">
    <property type="entry name" value="GNAT"/>
    <property type="match status" value="1"/>
</dbReference>
<evidence type="ECO:0000313" key="3">
    <source>
        <dbReference type="Proteomes" id="UP000250831"/>
    </source>
</evidence>
<protein>
    <submittedName>
        <fullName evidence="2">N-acetyltransferase</fullName>
    </submittedName>
</protein>
<evidence type="ECO:0000313" key="2">
    <source>
        <dbReference type="EMBL" id="PUV23218.1"/>
    </source>
</evidence>
<dbReference type="GO" id="GO:0016747">
    <property type="term" value="F:acyltransferase activity, transferring groups other than amino-acyl groups"/>
    <property type="evidence" value="ECO:0007669"/>
    <property type="project" value="InterPro"/>
</dbReference>
<dbReference type="InterPro" id="IPR016181">
    <property type="entry name" value="Acyl_CoA_acyltransferase"/>
</dbReference>
<comment type="caution">
    <text evidence="2">The sequence shown here is derived from an EMBL/GenBank/DDBJ whole genome shotgun (WGS) entry which is preliminary data.</text>
</comment>
<feature type="domain" description="N-acetyltransferase" evidence="1">
    <location>
        <begin position="2"/>
        <end position="148"/>
    </location>
</feature>
<dbReference type="EMBL" id="QCXX01000004">
    <property type="protein sequence ID" value="PUV23218.1"/>
    <property type="molecule type" value="Genomic_DNA"/>
</dbReference>
<dbReference type="Proteomes" id="UP000250831">
    <property type="component" value="Unassembled WGS sequence"/>
</dbReference>
<sequence length="148" mass="17169">MIKFDELKVGDIPAIVTMMEAFYAIDGYDIDRKTTIDNFDLFVNDPQLGQAWLIRKGEDILGYMIVAYFFSFEFKGRVGLLDELFVGEKARGMGLGKLAVDFVTSYLESKNCKMILLEVEEHNERAIHLYKKNGFAFHPRKFMRKHIN</sequence>